<organism evidence="2 3">
    <name type="scientific">Rhodovarius crocodyli</name>
    <dbReference type="NCBI Taxonomy" id="1979269"/>
    <lineage>
        <taxon>Bacteria</taxon>
        <taxon>Pseudomonadati</taxon>
        <taxon>Pseudomonadota</taxon>
        <taxon>Alphaproteobacteria</taxon>
        <taxon>Acetobacterales</taxon>
        <taxon>Roseomonadaceae</taxon>
        <taxon>Rhodovarius</taxon>
    </lineage>
</organism>
<reference evidence="2 3" key="1">
    <citation type="submission" date="2019-01" db="EMBL/GenBank/DDBJ databases">
        <authorList>
            <person name="Chen W.-M."/>
        </authorList>
    </citation>
    <scope>NUCLEOTIDE SEQUENCE [LARGE SCALE GENOMIC DNA]</scope>
    <source>
        <strain evidence="2 3">CCP-6</strain>
    </source>
</reference>
<comment type="caution">
    <text evidence="2">The sequence shown here is derived from an EMBL/GenBank/DDBJ whole genome shotgun (WGS) entry which is preliminary data.</text>
</comment>
<dbReference type="OrthoDB" id="9803532at2"/>
<gene>
    <name evidence="2" type="ORF">EOD42_15365</name>
</gene>
<dbReference type="InterPro" id="IPR051680">
    <property type="entry name" value="ATP-dep_Glu-Cys_Ligase-2"/>
</dbReference>
<evidence type="ECO:0000313" key="3">
    <source>
        <dbReference type="Proteomes" id="UP000282957"/>
    </source>
</evidence>
<feature type="domain" description="DUF403" evidence="1">
    <location>
        <begin position="1"/>
        <end position="307"/>
    </location>
</feature>
<dbReference type="InterPro" id="IPR007296">
    <property type="entry name" value="DUF403"/>
</dbReference>
<dbReference type="PANTHER" id="PTHR34595">
    <property type="entry name" value="BLR5612 PROTEIN"/>
    <property type="match status" value="1"/>
</dbReference>
<sequence length="313" mass="34507">MLSRTAESLFWMARYTERAANVARSLGVAGRMASMSAALEAESAEWKGILIASGGEAGYLEKYPAVTPEAVVDWLVRDRDNPSSIFSCIAAARNNARTVRTALTVDMWGAISDTWNTLRRMPQAETSGEALTGFLEWVRERVLLSNGAATDTMLRDEAWRFVQLGTALERADNTARLLDVRHAMLARNSTAEYAQWQAVLASFSATRAYQWVFRDRLEPARIAELVILRPELPRSLVACYARVNELLDALAVGQGGRKGGCHAQAAETLSMLTEGSIDAIMAEGLHEFLTRMIERTAELGNAIQDFYIQVAEA</sequence>
<accession>A0A437MDD2</accession>
<dbReference type="Pfam" id="PF04168">
    <property type="entry name" value="Alpha-E"/>
    <property type="match status" value="1"/>
</dbReference>
<protein>
    <submittedName>
        <fullName evidence="2">Alpha-E domain-containing protein</fullName>
    </submittedName>
</protein>
<evidence type="ECO:0000259" key="1">
    <source>
        <dbReference type="Pfam" id="PF04168"/>
    </source>
</evidence>
<dbReference type="PANTHER" id="PTHR34595:SF7">
    <property type="entry name" value="SLL1039 PROTEIN"/>
    <property type="match status" value="1"/>
</dbReference>
<dbReference type="Proteomes" id="UP000282957">
    <property type="component" value="Unassembled WGS sequence"/>
</dbReference>
<dbReference type="EMBL" id="SACL01000005">
    <property type="protein sequence ID" value="RVT95583.1"/>
    <property type="molecule type" value="Genomic_DNA"/>
</dbReference>
<keyword evidence="3" id="KW-1185">Reference proteome</keyword>
<dbReference type="RefSeq" id="WP_127788441.1">
    <property type="nucleotide sequence ID" value="NZ_SACL01000005.1"/>
</dbReference>
<dbReference type="AlphaFoldDB" id="A0A437MDD2"/>
<proteinExistence type="predicted"/>
<name>A0A437MDD2_9PROT</name>
<evidence type="ECO:0000313" key="2">
    <source>
        <dbReference type="EMBL" id="RVT95583.1"/>
    </source>
</evidence>